<reference evidence="2" key="1">
    <citation type="submission" date="2023-04" db="EMBL/GenBank/DDBJ databases">
        <authorList>
            <consortium name="ELIXIR-Norway"/>
        </authorList>
    </citation>
    <scope>NUCLEOTIDE SEQUENCE [LARGE SCALE GENOMIC DNA]</scope>
</reference>
<feature type="region of interest" description="Disordered" evidence="1">
    <location>
        <begin position="20"/>
        <end position="55"/>
    </location>
</feature>
<protein>
    <submittedName>
        <fullName evidence="2">Uncharacterized protein</fullName>
    </submittedName>
</protein>
<keyword evidence="3" id="KW-1185">Reference proteome</keyword>
<evidence type="ECO:0000313" key="3">
    <source>
        <dbReference type="Proteomes" id="UP001176941"/>
    </source>
</evidence>
<organism evidence="2 3">
    <name type="scientific">Rangifer tarandus platyrhynchus</name>
    <name type="common">Svalbard reindeer</name>
    <dbReference type="NCBI Taxonomy" id="3082113"/>
    <lineage>
        <taxon>Eukaryota</taxon>
        <taxon>Metazoa</taxon>
        <taxon>Chordata</taxon>
        <taxon>Craniata</taxon>
        <taxon>Vertebrata</taxon>
        <taxon>Euteleostomi</taxon>
        <taxon>Mammalia</taxon>
        <taxon>Eutheria</taxon>
        <taxon>Laurasiatheria</taxon>
        <taxon>Artiodactyla</taxon>
        <taxon>Ruminantia</taxon>
        <taxon>Pecora</taxon>
        <taxon>Cervidae</taxon>
        <taxon>Odocoileinae</taxon>
        <taxon>Rangifer</taxon>
    </lineage>
</organism>
<proteinExistence type="predicted"/>
<evidence type="ECO:0000256" key="1">
    <source>
        <dbReference type="SAM" id="MobiDB-lite"/>
    </source>
</evidence>
<accession>A0ABN8ZSV6</accession>
<dbReference type="EMBL" id="OX459942">
    <property type="protein sequence ID" value="CAI9177052.1"/>
    <property type="molecule type" value="Genomic_DNA"/>
</dbReference>
<dbReference type="Proteomes" id="UP001176941">
    <property type="component" value="Chromosome 6"/>
</dbReference>
<sequence length="142" mass="14640">MPLSPPERLKALTVAAAATGGLGGLTPRGAVSSNPAAPPWSAHRVKSSTSTSNRNRALSVWAEGKAGGGEEPQIQSEVSWDDRQWLQPPETKAATGGLGASISLCTLGGSPSGGRDSLKSGRMVLTTDGIIHFCSVWSMKTK</sequence>
<gene>
    <name evidence="2" type="ORF">MRATA1EN1_LOCUS26014</name>
</gene>
<evidence type="ECO:0000313" key="2">
    <source>
        <dbReference type="EMBL" id="CAI9177052.1"/>
    </source>
</evidence>
<name>A0ABN8ZSV6_RANTA</name>